<evidence type="ECO:0000313" key="1">
    <source>
        <dbReference type="EMBL" id="SHH37973.1"/>
    </source>
</evidence>
<gene>
    <name evidence="1" type="ORF">SAMN05444388_1103</name>
</gene>
<proteinExistence type="predicted"/>
<dbReference type="Proteomes" id="UP000184112">
    <property type="component" value="Unassembled WGS sequence"/>
</dbReference>
<evidence type="ECO:0000313" key="2">
    <source>
        <dbReference type="Proteomes" id="UP000184112"/>
    </source>
</evidence>
<reference evidence="1 2" key="1">
    <citation type="submission" date="2016-11" db="EMBL/GenBank/DDBJ databases">
        <authorList>
            <person name="Jaros S."/>
            <person name="Januszkiewicz K."/>
            <person name="Wedrychowicz H."/>
        </authorList>
    </citation>
    <scope>NUCLEOTIDE SEQUENCE [LARGE SCALE GENOMIC DNA]</scope>
    <source>
        <strain evidence="1 2">DSM 6792</strain>
    </source>
</reference>
<organism evidence="1 2">
    <name type="scientific">Flavobacterium johnsoniae</name>
    <name type="common">Cytophaga johnsonae</name>
    <dbReference type="NCBI Taxonomy" id="986"/>
    <lineage>
        <taxon>Bacteria</taxon>
        <taxon>Pseudomonadati</taxon>
        <taxon>Bacteroidota</taxon>
        <taxon>Flavobacteriia</taxon>
        <taxon>Flavobacteriales</taxon>
        <taxon>Flavobacteriaceae</taxon>
        <taxon>Flavobacterium</taxon>
    </lineage>
</organism>
<accession>A0A1M5SJ87</accession>
<sequence>MNFKSVIMERDIDYSNSKLTPEKALQMLRSEGLDVTIEQAEEILHFLRIIANIAVLKYLNKTK</sequence>
<protein>
    <submittedName>
        <fullName evidence="1">Uncharacterized protein</fullName>
    </submittedName>
</protein>
<dbReference type="EMBL" id="FQWH01000010">
    <property type="protein sequence ID" value="SHH37973.1"/>
    <property type="molecule type" value="Genomic_DNA"/>
</dbReference>
<dbReference type="AlphaFoldDB" id="A0A1M5SJ87"/>
<name>A0A1M5SJ87_FLAJO</name>